<reference evidence="3" key="2">
    <citation type="submission" date="2025-08" db="UniProtKB">
        <authorList>
            <consortium name="Ensembl"/>
        </authorList>
    </citation>
    <scope>IDENTIFICATION</scope>
</reference>
<feature type="region of interest" description="Disordered" evidence="1">
    <location>
        <begin position="1"/>
        <end position="46"/>
    </location>
</feature>
<evidence type="ECO:0000256" key="1">
    <source>
        <dbReference type="SAM" id="MobiDB-lite"/>
    </source>
</evidence>
<dbReference type="Ensembl" id="ENSCSET00000024598.1">
    <property type="protein sequence ID" value="ENSCSEP00000024272.1"/>
    <property type="gene ID" value="ENSCSEG00000015487.1"/>
</dbReference>
<evidence type="ECO:0000313" key="3">
    <source>
        <dbReference type="Ensembl" id="ENSCSEP00000024272.1"/>
    </source>
</evidence>
<evidence type="ECO:0008006" key="5">
    <source>
        <dbReference type="Google" id="ProtNLM"/>
    </source>
</evidence>
<proteinExistence type="predicted"/>
<sequence length="254" mass="28028">RGAQTETVAEWWQRRRRRRRRRRGQFHSEVDPGPDPELSHLPTPRNRSGPLLSLKLFITEDYDQKRVGPCVVTAGHRVYVEVCQLNTNYRHQCVSVSLTGAGVGPLRFSFLLRPVHNDSVHFLHCSLSVCVYGPPAPQSTEETAKIDCGGRQRIPPLLRNLYRPMVVTQPISSLAPKLLGPPAGQRHHSSESSSSGPSVLLVLMGSVNPTPCLPGFLLHTGPVMGIIFTAFVMGVGLMGATESDPELSLIQNRF</sequence>
<dbReference type="InParanoid" id="A0A3P8WCW0"/>
<keyword evidence="2" id="KW-1133">Transmembrane helix</keyword>
<dbReference type="AlphaFoldDB" id="A0A3P8WCW0"/>
<feature type="transmembrane region" description="Helical" evidence="2">
    <location>
        <begin position="216"/>
        <end position="240"/>
    </location>
</feature>
<keyword evidence="4" id="KW-1185">Reference proteome</keyword>
<dbReference type="OMA" id="HCQISRC"/>
<reference evidence="3" key="3">
    <citation type="submission" date="2025-09" db="UniProtKB">
        <authorList>
            <consortium name="Ensembl"/>
        </authorList>
    </citation>
    <scope>IDENTIFICATION</scope>
</reference>
<keyword evidence="2" id="KW-0472">Membrane</keyword>
<organism evidence="3 4">
    <name type="scientific">Cynoglossus semilaevis</name>
    <name type="common">Tongue sole</name>
    <dbReference type="NCBI Taxonomy" id="244447"/>
    <lineage>
        <taxon>Eukaryota</taxon>
        <taxon>Metazoa</taxon>
        <taxon>Chordata</taxon>
        <taxon>Craniata</taxon>
        <taxon>Vertebrata</taxon>
        <taxon>Euteleostomi</taxon>
        <taxon>Actinopterygii</taxon>
        <taxon>Neopterygii</taxon>
        <taxon>Teleostei</taxon>
        <taxon>Neoteleostei</taxon>
        <taxon>Acanthomorphata</taxon>
        <taxon>Carangaria</taxon>
        <taxon>Pleuronectiformes</taxon>
        <taxon>Pleuronectoidei</taxon>
        <taxon>Cynoglossidae</taxon>
        <taxon>Cynoglossinae</taxon>
        <taxon>Cynoglossus</taxon>
    </lineage>
</organism>
<feature type="compositionally biased region" description="Basic residues" evidence="1">
    <location>
        <begin position="14"/>
        <end position="25"/>
    </location>
</feature>
<dbReference type="Gene3D" id="2.60.40.4100">
    <property type="entry name" value="Zona pellucida, ZP-C domain"/>
    <property type="match status" value="1"/>
</dbReference>
<protein>
    <recommendedName>
        <fullName evidence="5">ZP domain-containing protein</fullName>
    </recommendedName>
</protein>
<accession>A0A3P8WCW0</accession>
<dbReference type="STRING" id="244447.ENSCSEP00000024272"/>
<dbReference type="Proteomes" id="UP000265120">
    <property type="component" value="Chromosome 17"/>
</dbReference>
<dbReference type="InterPro" id="IPR042235">
    <property type="entry name" value="ZP-C_dom"/>
</dbReference>
<name>A0A3P8WCW0_CYNSE</name>
<evidence type="ECO:0000256" key="2">
    <source>
        <dbReference type="SAM" id="Phobius"/>
    </source>
</evidence>
<keyword evidence="2" id="KW-0812">Transmembrane</keyword>
<reference evidence="3 4" key="1">
    <citation type="journal article" date="2014" name="Nat. Genet.">
        <title>Whole-genome sequence of a flatfish provides insights into ZW sex chromosome evolution and adaptation to a benthic lifestyle.</title>
        <authorList>
            <person name="Chen S."/>
            <person name="Zhang G."/>
            <person name="Shao C."/>
            <person name="Huang Q."/>
            <person name="Liu G."/>
            <person name="Zhang P."/>
            <person name="Song W."/>
            <person name="An N."/>
            <person name="Chalopin D."/>
            <person name="Volff J.N."/>
            <person name="Hong Y."/>
            <person name="Li Q."/>
            <person name="Sha Z."/>
            <person name="Zhou H."/>
            <person name="Xie M."/>
            <person name="Yu Q."/>
            <person name="Liu Y."/>
            <person name="Xiang H."/>
            <person name="Wang N."/>
            <person name="Wu K."/>
            <person name="Yang C."/>
            <person name="Zhou Q."/>
            <person name="Liao X."/>
            <person name="Yang L."/>
            <person name="Hu Q."/>
            <person name="Zhang J."/>
            <person name="Meng L."/>
            <person name="Jin L."/>
            <person name="Tian Y."/>
            <person name="Lian J."/>
            <person name="Yang J."/>
            <person name="Miao G."/>
            <person name="Liu S."/>
            <person name="Liang Z."/>
            <person name="Yan F."/>
            <person name="Li Y."/>
            <person name="Sun B."/>
            <person name="Zhang H."/>
            <person name="Zhang J."/>
            <person name="Zhu Y."/>
            <person name="Du M."/>
            <person name="Zhao Y."/>
            <person name="Schartl M."/>
            <person name="Tang Q."/>
            <person name="Wang J."/>
        </authorList>
    </citation>
    <scope>NUCLEOTIDE SEQUENCE</scope>
</reference>
<evidence type="ECO:0000313" key="4">
    <source>
        <dbReference type="Proteomes" id="UP000265120"/>
    </source>
</evidence>